<keyword evidence="5" id="KW-1185">Reference proteome</keyword>
<reference evidence="4 5" key="1">
    <citation type="journal article" date="2023" name="Microbiol. Spectr.">
        <title>Symbiosis of Carpenter Bees with Uncharacterized Lactic Acid Bacteria Showing NAD Auxotrophy.</title>
        <authorList>
            <person name="Kawasaki S."/>
            <person name="Ozawa K."/>
            <person name="Mori T."/>
            <person name="Yamamoto A."/>
            <person name="Ito M."/>
            <person name="Ohkuma M."/>
            <person name="Sakamoto M."/>
            <person name="Matsutani M."/>
        </authorList>
    </citation>
    <scope>NUCLEOTIDE SEQUENCE [LARGE SCALE GENOMIC DNA]</scope>
    <source>
        <strain evidence="4 5">KimC2</strain>
    </source>
</reference>
<dbReference type="InterPro" id="IPR009057">
    <property type="entry name" value="Homeodomain-like_sf"/>
</dbReference>
<dbReference type="Proteomes" id="UP001321804">
    <property type="component" value="Chromosome"/>
</dbReference>
<gene>
    <name evidence="4" type="ORF">KIMC2_01790</name>
</gene>
<dbReference type="SUPFAM" id="SSF46689">
    <property type="entry name" value="Homeodomain-like"/>
    <property type="match status" value="1"/>
</dbReference>
<dbReference type="PANTHER" id="PTHR43479:SF11">
    <property type="entry name" value="ACREF_ENVCD OPERON REPRESSOR-RELATED"/>
    <property type="match status" value="1"/>
</dbReference>
<dbReference type="RefSeq" id="WP_317697097.1">
    <property type="nucleotide sequence ID" value="NZ_AP026801.1"/>
</dbReference>
<proteinExistence type="predicted"/>
<dbReference type="PRINTS" id="PR00455">
    <property type="entry name" value="HTHTETR"/>
</dbReference>
<evidence type="ECO:0000256" key="2">
    <source>
        <dbReference type="PROSITE-ProRule" id="PRU00335"/>
    </source>
</evidence>
<sequence length="212" mass="24501">MNSDLPTVYLHVKELNSLSPKQKLIFKAALQLFAQNGFASTSTQQIANEAKVSEGTLFKKFGNKRELLIAIIRPLALEFLPDNPNDFLDPKKIKLKDFVFSFINSQVRFIERNILPVQILIKEIIYNQEISDIFISWIPAQKINALNKVFNLLKENDQLVNWPNPDILRFLLTEMIGYVAQHYFLICESDWDDLSEMTRIINFTVKGLTPEP</sequence>
<evidence type="ECO:0000313" key="4">
    <source>
        <dbReference type="EMBL" id="BDR55617.1"/>
    </source>
</evidence>
<evidence type="ECO:0000259" key="3">
    <source>
        <dbReference type="PROSITE" id="PS50977"/>
    </source>
</evidence>
<feature type="DNA-binding region" description="H-T-H motif" evidence="2">
    <location>
        <begin position="42"/>
        <end position="61"/>
    </location>
</feature>
<protein>
    <submittedName>
        <fullName evidence="4">TetR family transcriptional regulator</fullName>
    </submittedName>
</protein>
<keyword evidence="1 2" id="KW-0238">DNA-binding</keyword>
<dbReference type="PROSITE" id="PS50977">
    <property type="entry name" value="HTH_TETR_2"/>
    <property type="match status" value="1"/>
</dbReference>
<feature type="domain" description="HTH tetR-type" evidence="3">
    <location>
        <begin position="19"/>
        <end position="79"/>
    </location>
</feature>
<dbReference type="InterPro" id="IPR001647">
    <property type="entry name" value="HTH_TetR"/>
</dbReference>
<evidence type="ECO:0000313" key="5">
    <source>
        <dbReference type="Proteomes" id="UP001321804"/>
    </source>
</evidence>
<dbReference type="GO" id="GO:0003677">
    <property type="term" value="F:DNA binding"/>
    <property type="evidence" value="ECO:0007669"/>
    <property type="project" value="UniProtKB-UniRule"/>
</dbReference>
<dbReference type="Gene3D" id="1.10.357.10">
    <property type="entry name" value="Tetracycline Repressor, domain 2"/>
    <property type="match status" value="1"/>
</dbReference>
<name>A0AAU9DFX7_9LACO</name>
<dbReference type="InterPro" id="IPR050624">
    <property type="entry name" value="HTH-type_Tx_Regulator"/>
</dbReference>
<dbReference type="KEGG" id="xak:KIMC2_01790"/>
<evidence type="ECO:0000256" key="1">
    <source>
        <dbReference type="ARBA" id="ARBA00023125"/>
    </source>
</evidence>
<dbReference type="Pfam" id="PF00440">
    <property type="entry name" value="TetR_N"/>
    <property type="match status" value="1"/>
</dbReference>
<dbReference type="PANTHER" id="PTHR43479">
    <property type="entry name" value="ACREF/ENVCD OPERON REPRESSOR-RELATED"/>
    <property type="match status" value="1"/>
</dbReference>
<dbReference type="AlphaFoldDB" id="A0AAU9DFX7"/>
<dbReference type="EMBL" id="AP026801">
    <property type="protein sequence ID" value="BDR55617.1"/>
    <property type="molecule type" value="Genomic_DNA"/>
</dbReference>
<organism evidence="4 5">
    <name type="scientific">Xylocopilactobacillus apis</name>
    <dbReference type="NCBI Taxonomy" id="2932183"/>
    <lineage>
        <taxon>Bacteria</taxon>
        <taxon>Bacillati</taxon>
        <taxon>Bacillota</taxon>
        <taxon>Bacilli</taxon>
        <taxon>Lactobacillales</taxon>
        <taxon>Lactobacillaceae</taxon>
        <taxon>Xylocopilactobacillus</taxon>
    </lineage>
</organism>
<accession>A0AAU9DFX7</accession>